<name>A0A8K0SHU4_9HYPO</name>
<proteinExistence type="predicted"/>
<sequence length="307" mass="34728">MPRLEPVAKLPLAVRKNVRDEWESKKEELEKSLSDLLGETWTLEADPASLYPYGEEGSYGKTSTGSLIYDYFESGIRQIKYFIERNGDDVKAEINSICSAHVIKIDYDDEKRFTYNGCIVSDGALVMLFEDNYLATNINDVLSTDKFEKALNDAPSPSGAPMSFIVRNTIKQDYDAKIGEVQDKINKLLDKEIALEPQFEENFAALKAAKDKPDHWEPNVGNFIYLYFDALAYALNYQKFGEDELLREGFHEGVESAKVVFRVVDKSKMKASYNESVIEDGVLYLQTSPDNFGTNVSQIAEKVVDLL</sequence>
<dbReference type="OrthoDB" id="2364174at2759"/>
<dbReference type="AlphaFoldDB" id="A0A8K0SHU4"/>
<evidence type="ECO:0000313" key="2">
    <source>
        <dbReference type="Proteomes" id="UP000813444"/>
    </source>
</evidence>
<dbReference type="Proteomes" id="UP000813444">
    <property type="component" value="Unassembled WGS sequence"/>
</dbReference>
<gene>
    <name evidence="1" type="ORF">B0I35DRAFT_491718</name>
</gene>
<organism evidence="1 2">
    <name type="scientific">Stachybotrys elegans</name>
    <dbReference type="NCBI Taxonomy" id="80388"/>
    <lineage>
        <taxon>Eukaryota</taxon>
        <taxon>Fungi</taxon>
        <taxon>Dikarya</taxon>
        <taxon>Ascomycota</taxon>
        <taxon>Pezizomycotina</taxon>
        <taxon>Sordariomycetes</taxon>
        <taxon>Hypocreomycetidae</taxon>
        <taxon>Hypocreales</taxon>
        <taxon>Stachybotryaceae</taxon>
        <taxon>Stachybotrys</taxon>
    </lineage>
</organism>
<accession>A0A8K0SHU4</accession>
<comment type="caution">
    <text evidence="1">The sequence shown here is derived from an EMBL/GenBank/DDBJ whole genome shotgun (WGS) entry which is preliminary data.</text>
</comment>
<keyword evidence="2" id="KW-1185">Reference proteome</keyword>
<reference evidence="1" key="1">
    <citation type="journal article" date="2021" name="Nat. Commun.">
        <title>Genetic determinants of endophytism in the Arabidopsis root mycobiome.</title>
        <authorList>
            <person name="Mesny F."/>
            <person name="Miyauchi S."/>
            <person name="Thiergart T."/>
            <person name="Pickel B."/>
            <person name="Atanasova L."/>
            <person name="Karlsson M."/>
            <person name="Huettel B."/>
            <person name="Barry K.W."/>
            <person name="Haridas S."/>
            <person name="Chen C."/>
            <person name="Bauer D."/>
            <person name="Andreopoulos W."/>
            <person name="Pangilinan J."/>
            <person name="LaButti K."/>
            <person name="Riley R."/>
            <person name="Lipzen A."/>
            <person name="Clum A."/>
            <person name="Drula E."/>
            <person name="Henrissat B."/>
            <person name="Kohler A."/>
            <person name="Grigoriev I.V."/>
            <person name="Martin F.M."/>
            <person name="Hacquard S."/>
        </authorList>
    </citation>
    <scope>NUCLEOTIDE SEQUENCE</scope>
    <source>
        <strain evidence="1">MPI-CAGE-CH-0235</strain>
    </source>
</reference>
<evidence type="ECO:0000313" key="1">
    <source>
        <dbReference type="EMBL" id="KAH7308544.1"/>
    </source>
</evidence>
<protein>
    <submittedName>
        <fullName evidence="1">Uncharacterized protein</fullName>
    </submittedName>
</protein>
<dbReference type="EMBL" id="JAGPNK010000015">
    <property type="protein sequence ID" value="KAH7308544.1"/>
    <property type="molecule type" value="Genomic_DNA"/>
</dbReference>